<organism evidence="1 2">
    <name type="scientific">Necator americanus</name>
    <name type="common">Human hookworm</name>
    <dbReference type="NCBI Taxonomy" id="51031"/>
    <lineage>
        <taxon>Eukaryota</taxon>
        <taxon>Metazoa</taxon>
        <taxon>Ecdysozoa</taxon>
        <taxon>Nematoda</taxon>
        <taxon>Chromadorea</taxon>
        <taxon>Rhabditida</taxon>
        <taxon>Rhabditina</taxon>
        <taxon>Rhabditomorpha</taxon>
        <taxon>Strongyloidea</taxon>
        <taxon>Ancylostomatidae</taxon>
        <taxon>Bunostominae</taxon>
        <taxon>Necator</taxon>
    </lineage>
</organism>
<proteinExistence type="predicted"/>
<protein>
    <submittedName>
        <fullName evidence="1">Uncharacterized protein</fullName>
    </submittedName>
</protein>
<name>A0ABR1E5N1_NECAM</name>
<evidence type="ECO:0000313" key="1">
    <source>
        <dbReference type="EMBL" id="KAK6757076.1"/>
    </source>
</evidence>
<accession>A0ABR1E5N1</accession>
<sequence length="264" mass="30318">MIAVSNEEEVVMRLVSRILQDLALNFLKIKAPLLKQKKLPDAELSKRCETSTSMRVPKANVVFSDEKKFNLDGSDGSRHYWHDLRRNPICCSRRNFGGRSVMVQGDESQHFDSCYSSPFIEDKKRVSQATPLRENDLQSSKTATFFFDDTPCCGRHSEFDRERLGALLKEDGGQTSRFAEKLGAWLAHKLTKANRDVRLQISPQNLARHRATCARFLYRIVIGEANWCLLNINMKHKKEWMEGDGERYAESAHFCLTDIPFLSL</sequence>
<keyword evidence="2" id="KW-1185">Reference proteome</keyword>
<comment type="caution">
    <text evidence="1">The sequence shown here is derived from an EMBL/GenBank/DDBJ whole genome shotgun (WGS) entry which is preliminary data.</text>
</comment>
<dbReference type="EMBL" id="JAVFWL010000005">
    <property type="protein sequence ID" value="KAK6757076.1"/>
    <property type="molecule type" value="Genomic_DNA"/>
</dbReference>
<dbReference type="InterPro" id="IPR036397">
    <property type="entry name" value="RNaseH_sf"/>
</dbReference>
<evidence type="ECO:0000313" key="2">
    <source>
        <dbReference type="Proteomes" id="UP001303046"/>
    </source>
</evidence>
<gene>
    <name evidence="1" type="primary">Necator_chrV.g19897</name>
    <name evidence="1" type="ORF">RB195_015105</name>
</gene>
<dbReference type="Proteomes" id="UP001303046">
    <property type="component" value="Unassembled WGS sequence"/>
</dbReference>
<dbReference type="Gene3D" id="3.30.420.10">
    <property type="entry name" value="Ribonuclease H-like superfamily/Ribonuclease H"/>
    <property type="match status" value="1"/>
</dbReference>
<reference evidence="1 2" key="1">
    <citation type="submission" date="2023-08" db="EMBL/GenBank/DDBJ databases">
        <title>A Necator americanus chromosomal reference genome.</title>
        <authorList>
            <person name="Ilik V."/>
            <person name="Petrzelkova K.J."/>
            <person name="Pardy F."/>
            <person name="Fuh T."/>
            <person name="Niatou-Singa F.S."/>
            <person name="Gouil Q."/>
            <person name="Baker L."/>
            <person name="Ritchie M.E."/>
            <person name="Jex A.R."/>
            <person name="Gazzola D."/>
            <person name="Li H."/>
            <person name="Toshio Fujiwara R."/>
            <person name="Zhan B."/>
            <person name="Aroian R.V."/>
            <person name="Pafco B."/>
            <person name="Schwarz E.M."/>
        </authorList>
    </citation>
    <scope>NUCLEOTIDE SEQUENCE [LARGE SCALE GENOMIC DNA]</scope>
    <source>
        <strain evidence="1 2">Aroian</strain>
        <tissue evidence="1">Whole animal</tissue>
    </source>
</reference>